<protein>
    <submittedName>
        <fullName evidence="1">Uncharacterized protein</fullName>
    </submittedName>
</protein>
<dbReference type="AlphaFoldDB" id="A0A4R0XCF3"/>
<keyword evidence="2" id="KW-1185">Reference proteome</keyword>
<evidence type="ECO:0000313" key="1">
    <source>
        <dbReference type="EMBL" id="TCG06365.1"/>
    </source>
</evidence>
<dbReference type="InterPro" id="IPR027473">
    <property type="entry name" value="L-asparaginase_C"/>
</dbReference>
<name>A0A4R0XCF3_9BURK</name>
<dbReference type="EMBL" id="MWML01000113">
    <property type="protein sequence ID" value="TCG06365.1"/>
    <property type="molecule type" value="Genomic_DNA"/>
</dbReference>
<dbReference type="Gene3D" id="3.40.50.40">
    <property type="match status" value="1"/>
</dbReference>
<evidence type="ECO:0000313" key="2">
    <source>
        <dbReference type="Proteomes" id="UP000294200"/>
    </source>
</evidence>
<gene>
    <name evidence="1" type="ORF">BZM27_27005</name>
</gene>
<proteinExistence type="predicted"/>
<organism evidence="1 2">
    <name type="scientific">Paraburkholderia steynii</name>
    <dbReference type="NCBI Taxonomy" id="1245441"/>
    <lineage>
        <taxon>Bacteria</taxon>
        <taxon>Pseudomonadati</taxon>
        <taxon>Pseudomonadota</taxon>
        <taxon>Betaproteobacteria</taxon>
        <taxon>Burkholderiales</taxon>
        <taxon>Burkholderiaceae</taxon>
        <taxon>Paraburkholderia</taxon>
    </lineage>
</organism>
<dbReference type="Proteomes" id="UP000294200">
    <property type="component" value="Unassembled WGS sequence"/>
</dbReference>
<sequence>MHAVAAPDPDGFDAALRLIQTDCVRAVSLLILPSIKKAIDKGVIVVHSSKIGSGYIAEDSAYIGLLGDNLNPQNARIF</sequence>
<reference evidence="1 2" key="1">
    <citation type="submission" date="2017-02" db="EMBL/GenBank/DDBJ databases">
        <title>Paraburkholderia sophoroidis sp. nov. and Paraburkholderia steynii sp. nov. rhizobial symbionts of the fynbos legume Hypocalyptus sophoroides.</title>
        <authorList>
            <person name="Steenkamp E.T."/>
            <person name="Beukes C.W."/>
            <person name="Van Zyl E."/>
            <person name="Avontuur J."/>
            <person name="Chan W.Y."/>
            <person name="Hassen A."/>
            <person name="Palmer M."/>
            <person name="Mthombeni L."/>
            <person name="Phalane F."/>
            <person name="Sereme K."/>
            <person name="Venter S.N."/>
        </authorList>
    </citation>
    <scope>NUCLEOTIDE SEQUENCE [LARGE SCALE GENOMIC DNA]</scope>
    <source>
        <strain evidence="1 2">HC1.1ba</strain>
    </source>
</reference>
<comment type="caution">
    <text evidence="1">The sequence shown here is derived from an EMBL/GenBank/DDBJ whole genome shotgun (WGS) entry which is preliminary data.</text>
</comment>
<accession>A0A4R0XCF3</accession>